<comment type="caution">
    <text evidence="1">The sequence shown here is derived from an EMBL/GenBank/DDBJ whole genome shotgun (WGS) entry which is preliminary data.</text>
</comment>
<dbReference type="CDD" id="cd07178">
    <property type="entry name" value="terB_like_YebE"/>
    <property type="match status" value="1"/>
</dbReference>
<dbReference type="Proteomes" id="UP001438953">
    <property type="component" value="Unassembled WGS sequence"/>
</dbReference>
<organism evidence="1 2">
    <name type="scientific">Thioclava kandeliae</name>
    <dbReference type="NCBI Taxonomy" id="3070818"/>
    <lineage>
        <taxon>Bacteria</taxon>
        <taxon>Pseudomonadati</taxon>
        <taxon>Pseudomonadota</taxon>
        <taxon>Alphaproteobacteria</taxon>
        <taxon>Rhodobacterales</taxon>
        <taxon>Paracoccaceae</taxon>
        <taxon>Thioclava</taxon>
    </lineage>
</organism>
<evidence type="ECO:0000313" key="1">
    <source>
        <dbReference type="EMBL" id="MER5173350.1"/>
    </source>
</evidence>
<keyword evidence="2" id="KW-1185">Reference proteome</keyword>
<dbReference type="EMBL" id="JAYWLC010000017">
    <property type="protein sequence ID" value="MER5173350.1"/>
    <property type="molecule type" value="Genomic_DNA"/>
</dbReference>
<dbReference type="InterPro" id="IPR029024">
    <property type="entry name" value="TerB-like"/>
</dbReference>
<gene>
    <name evidence="1" type="ORF">VSX56_16400</name>
</gene>
<reference evidence="1 2" key="1">
    <citation type="submission" date="2024-01" db="EMBL/GenBank/DDBJ databases">
        <authorList>
            <person name="Deng Y."/>
            <person name="Su J."/>
        </authorList>
    </citation>
    <scope>NUCLEOTIDE SEQUENCE [LARGE SCALE GENOMIC DNA]</scope>
    <source>
        <strain evidence="1 2">CPCC 100088</strain>
    </source>
</reference>
<protein>
    <submittedName>
        <fullName evidence="1">DUF533 domain-containing protein</fullName>
    </submittedName>
</protein>
<sequence length="283" mass="29662">MSFVGTLAKVTLGIAQAKGGSNLARAARGELGGSGGLLNGNAQGDFEERLAALLGGKINHLYQFSGYSMGAMLERLGRSASLVRHRSSSAGSGGMSDAISQLARDMCGKRGGLGKLLEQLSETTSSECLGKTPAQRVTSERSFGEELNAAFASGSEPWKKPSPAQNVAAAVLVKALLQAAKADEVIDQPERDKLLAKLDGMHGDERAFVKHILEAPIDIERLSLKVPSGLEPQAYAMSVMAIDPDQPKDIAYLEAFADALGLPEAVIEKVHKELGVAPLLVAA</sequence>
<dbReference type="Pfam" id="PF04391">
    <property type="entry name" value="DUF533"/>
    <property type="match status" value="1"/>
</dbReference>
<accession>A0ABV1SKD9</accession>
<name>A0ABV1SKD9_9RHOB</name>
<dbReference type="SUPFAM" id="SSF158682">
    <property type="entry name" value="TerB-like"/>
    <property type="match status" value="1"/>
</dbReference>
<dbReference type="RefSeq" id="WP_350938639.1">
    <property type="nucleotide sequence ID" value="NZ_JAYWLC010000017.1"/>
</dbReference>
<proteinExistence type="predicted"/>
<reference evidence="1 2" key="2">
    <citation type="submission" date="2024-06" db="EMBL/GenBank/DDBJ databases">
        <title>Thioclava kandeliae sp. nov. from a rhizosphere soil sample of Kandelia candel in a mangrove.</title>
        <authorList>
            <person name="Mu T."/>
        </authorList>
    </citation>
    <scope>NUCLEOTIDE SEQUENCE [LARGE SCALE GENOMIC DNA]</scope>
    <source>
        <strain evidence="1 2">CPCC 100088</strain>
    </source>
</reference>
<evidence type="ECO:0000313" key="2">
    <source>
        <dbReference type="Proteomes" id="UP001438953"/>
    </source>
</evidence>
<dbReference type="InterPro" id="IPR007486">
    <property type="entry name" value="YebE"/>
</dbReference>